<dbReference type="STRING" id="229205.SAMN05444372_10486"/>
<protein>
    <recommendedName>
        <fullName evidence="3">Lipoprotein</fullName>
    </recommendedName>
</protein>
<proteinExistence type="predicted"/>
<evidence type="ECO:0008006" key="3">
    <source>
        <dbReference type="Google" id="ProtNLM"/>
    </source>
</evidence>
<gene>
    <name evidence="1" type="ORF">SAMN05444372_10486</name>
</gene>
<dbReference type="PROSITE" id="PS51257">
    <property type="entry name" value="PROKAR_LIPOPROTEIN"/>
    <property type="match status" value="1"/>
</dbReference>
<dbReference type="Pfam" id="PF19643">
    <property type="entry name" value="DUF6146"/>
    <property type="match status" value="1"/>
</dbReference>
<sequence>MKNSIYVVIVIIAVIVGCSTTNSKLNAKKQPVVSQSDTVRIANEELEYEVIIIDIGFNPWLNSIALPRNYYTQTFLENKNQFYITEWNIRAAQPTLYNPLLYEMIINYDRSINYGYEVNYLIYNYMIFFQNTYKQNLFGIVPIR</sequence>
<dbReference type="InterPro" id="IPR046144">
    <property type="entry name" value="DUF6146"/>
</dbReference>
<evidence type="ECO:0000313" key="2">
    <source>
        <dbReference type="Proteomes" id="UP000184020"/>
    </source>
</evidence>
<accession>A0A1M5II83</accession>
<dbReference type="Proteomes" id="UP000184020">
    <property type="component" value="Unassembled WGS sequence"/>
</dbReference>
<name>A0A1M5II83_9FLAO</name>
<dbReference type="RefSeq" id="WP_073018017.1">
    <property type="nucleotide sequence ID" value="NZ_FQWF01000004.1"/>
</dbReference>
<keyword evidence="2" id="KW-1185">Reference proteome</keyword>
<dbReference type="OrthoDB" id="1119488at2"/>
<dbReference type="EMBL" id="FQWF01000004">
    <property type="protein sequence ID" value="SHG27610.1"/>
    <property type="molecule type" value="Genomic_DNA"/>
</dbReference>
<organism evidence="1 2">
    <name type="scientific">Flavobacterium micromati</name>
    <dbReference type="NCBI Taxonomy" id="229205"/>
    <lineage>
        <taxon>Bacteria</taxon>
        <taxon>Pseudomonadati</taxon>
        <taxon>Bacteroidota</taxon>
        <taxon>Flavobacteriia</taxon>
        <taxon>Flavobacteriales</taxon>
        <taxon>Flavobacteriaceae</taxon>
        <taxon>Flavobacterium</taxon>
    </lineage>
</organism>
<reference evidence="2" key="1">
    <citation type="submission" date="2016-11" db="EMBL/GenBank/DDBJ databases">
        <authorList>
            <person name="Varghese N."/>
            <person name="Submissions S."/>
        </authorList>
    </citation>
    <scope>NUCLEOTIDE SEQUENCE [LARGE SCALE GENOMIC DNA]</scope>
    <source>
        <strain evidence="2">DSM 17659</strain>
    </source>
</reference>
<evidence type="ECO:0000313" key="1">
    <source>
        <dbReference type="EMBL" id="SHG27610.1"/>
    </source>
</evidence>
<dbReference type="AlphaFoldDB" id="A0A1M5II83"/>